<evidence type="ECO:0000313" key="2">
    <source>
        <dbReference type="Proteomes" id="UP000316770"/>
    </source>
</evidence>
<dbReference type="AlphaFoldDB" id="A0A518J294"/>
<protein>
    <recommendedName>
        <fullName evidence="3">ApeA N-terminal domain-containing protein</fullName>
    </recommendedName>
</protein>
<evidence type="ECO:0000313" key="1">
    <source>
        <dbReference type="EMBL" id="QDV59456.1"/>
    </source>
</evidence>
<organism evidence="1 2">
    <name type="scientific">Rosistilla oblonga</name>
    <dbReference type="NCBI Taxonomy" id="2527990"/>
    <lineage>
        <taxon>Bacteria</taxon>
        <taxon>Pseudomonadati</taxon>
        <taxon>Planctomycetota</taxon>
        <taxon>Planctomycetia</taxon>
        <taxon>Pirellulales</taxon>
        <taxon>Pirellulaceae</taxon>
        <taxon>Rosistilla</taxon>
    </lineage>
</organism>
<proteinExistence type="predicted"/>
<gene>
    <name evidence="1" type="ORF">Mal33_54910</name>
</gene>
<evidence type="ECO:0008006" key="3">
    <source>
        <dbReference type="Google" id="ProtNLM"/>
    </source>
</evidence>
<sequence>MLNQFLSEIQNGEIAFPLVELTLHRGDGQQHVGTGHLVWTQDGCRLHAVTDGGSILQREFGRFPGRPGEIIPENQYLSMNGRTQDGWRFTVERLDRSGYHVHSGRETIVWRIANDGFRSHVTYERERSTGDVASAAYVAIASGLEFGSWPRSTETRVENPAFGNQRQERDWLQFPTSFGDVAVRKVNSDLTMIRVSEVKRSQLTEARAAIQAALSYVDGRRCEIHAFCEYDGGVERRWLSSFMDRQRNQRIHSPLDRAGRVAHCLEPMLGCLCNFFLTEEGQETYKFLDAWMDAMDNRFTSRVMVECSIVEALARQICKNNPTIGISEQPKEVLSAVDRLKDQLHAMDYSASTKERLTSLLGMVRNRSAKDRLFAIQRAGWGGVSVDEISSWSALRNKVMHGDSPIGDGSLPRFQNAVTHSAKIANLINRMVLQSAGYSGSFFDYSTWMPAELPAGDIE</sequence>
<dbReference type="Proteomes" id="UP000316770">
    <property type="component" value="Chromosome"/>
</dbReference>
<dbReference type="EMBL" id="CP036318">
    <property type="protein sequence ID" value="QDV59456.1"/>
    <property type="molecule type" value="Genomic_DNA"/>
</dbReference>
<dbReference type="RefSeq" id="WP_145290918.1">
    <property type="nucleotide sequence ID" value="NZ_CP036318.1"/>
</dbReference>
<keyword evidence="2" id="KW-1185">Reference proteome</keyword>
<reference evidence="1 2" key="1">
    <citation type="submission" date="2019-02" db="EMBL/GenBank/DDBJ databases">
        <title>Deep-cultivation of Planctomycetes and their phenomic and genomic characterization uncovers novel biology.</title>
        <authorList>
            <person name="Wiegand S."/>
            <person name="Jogler M."/>
            <person name="Boedeker C."/>
            <person name="Pinto D."/>
            <person name="Vollmers J."/>
            <person name="Rivas-Marin E."/>
            <person name="Kohn T."/>
            <person name="Peeters S.H."/>
            <person name="Heuer A."/>
            <person name="Rast P."/>
            <person name="Oberbeckmann S."/>
            <person name="Bunk B."/>
            <person name="Jeske O."/>
            <person name="Meyerdierks A."/>
            <person name="Storesund J.E."/>
            <person name="Kallscheuer N."/>
            <person name="Luecker S."/>
            <person name="Lage O.M."/>
            <person name="Pohl T."/>
            <person name="Merkel B.J."/>
            <person name="Hornburger P."/>
            <person name="Mueller R.-W."/>
            <person name="Bruemmer F."/>
            <person name="Labrenz M."/>
            <person name="Spormann A.M."/>
            <person name="Op den Camp H."/>
            <person name="Overmann J."/>
            <person name="Amann R."/>
            <person name="Jetten M.S.M."/>
            <person name="Mascher T."/>
            <person name="Medema M.H."/>
            <person name="Devos D.P."/>
            <person name="Kaster A.-K."/>
            <person name="Ovreas L."/>
            <person name="Rohde M."/>
            <person name="Galperin M.Y."/>
            <person name="Jogler C."/>
        </authorList>
    </citation>
    <scope>NUCLEOTIDE SEQUENCE [LARGE SCALE GENOMIC DNA]</scope>
    <source>
        <strain evidence="1 2">Mal33</strain>
    </source>
</reference>
<name>A0A518J294_9BACT</name>
<accession>A0A518J294</accession>